<evidence type="ECO:0000256" key="2">
    <source>
        <dbReference type="ARBA" id="ARBA00005583"/>
    </source>
</evidence>
<dbReference type="OrthoDB" id="9805475at2"/>
<gene>
    <name evidence="7" type="primary">mraY</name>
    <name evidence="10" type="ordered locus">Acear_0743</name>
</gene>
<comment type="similarity">
    <text evidence="2 7">Belongs to the glycosyltransferase 4 family. MraY subfamily.</text>
</comment>
<evidence type="ECO:0000256" key="6">
    <source>
        <dbReference type="ARBA" id="ARBA00023136"/>
    </source>
</evidence>
<reference evidence="10 11" key="1">
    <citation type="journal article" date="2010" name="Stand. Genomic Sci.">
        <title>Complete genome sequence of Acetohalobium arabaticum type strain (Z-7288).</title>
        <authorList>
            <person name="Sikorski J."/>
            <person name="Lapidus A."/>
            <person name="Chertkov O."/>
            <person name="Lucas S."/>
            <person name="Copeland A."/>
            <person name="Glavina Del Rio T."/>
            <person name="Nolan M."/>
            <person name="Tice H."/>
            <person name="Cheng J.F."/>
            <person name="Han C."/>
            <person name="Brambilla E."/>
            <person name="Pitluck S."/>
            <person name="Liolios K."/>
            <person name="Ivanova N."/>
            <person name="Mavromatis K."/>
            <person name="Mikhailova N."/>
            <person name="Pati A."/>
            <person name="Bruce D."/>
            <person name="Detter C."/>
            <person name="Tapia R."/>
            <person name="Goodwin L."/>
            <person name="Chen A."/>
            <person name="Palaniappan K."/>
            <person name="Land M."/>
            <person name="Hauser L."/>
            <person name="Chang Y.J."/>
            <person name="Jeffries C.D."/>
            <person name="Rohde M."/>
            <person name="Goker M."/>
            <person name="Spring S."/>
            <person name="Woyke T."/>
            <person name="Bristow J."/>
            <person name="Eisen J.A."/>
            <person name="Markowitz V."/>
            <person name="Hugenholtz P."/>
            <person name="Kyrpides N.C."/>
            <person name="Klenk H.P."/>
        </authorList>
    </citation>
    <scope>NUCLEOTIDE SEQUENCE [LARGE SCALE GENOMIC DNA]</scope>
    <source>
        <strain evidence="11">ATCC 49924 / DSM 5501 / Z-7288</strain>
    </source>
</reference>
<feature type="transmembrane region" description="Helical" evidence="7">
    <location>
        <begin position="222"/>
        <end position="242"/>
    </location>
</feature>
<dbReference type="HAMAP" id="MF_00038">
    <property type="entry name" value="MraY"/>
    <property type="match status" value="1"/>
</dbReference>
<evidence type="ECO:0000256" key="8">
    <source>
        <dbReference type="NCBIfam" id="TIGR00445"/>
    </source>
</evidence>
<comment type="function">
    <text evidence="7">Catalyzes the initial step of the lipid cycle reactions in the biosynthesis of the cell wall peptidoglycan: transfers peptidoglycan precursor phospho-MurNAc-pentapeptide from UDP-MurNAc-pentapeptide onto the lipid carrier undecaprenyl phosphate, yielding undecaprenyl-pyrophosphoryl-MurNAc-pentapeptide, known as lipid I.</text>
</comment>
<dbReference type="PROSITE" id="PS01348">
    <property type="entry name" value="MRAY_2"/>
    <property type="match status" value="1"/>
</dbReference>
<proteinExistence type="inferred from homology"/>
<dbReference type="Pfam" id="PF00953">
    <property type="entry name" value="Glycos_transf_4"/>
    <property type="match status" value="1"/>
</dbReference>
<dbReference type="GO" id="GO:0051992">
    <property type="term" value="F:UDP-N-acetylmuramoyl-L-alanyl-D-glutamyl-meso-2,6-diaminopimelyl-D-alanyl-D-alanine:undecaprenyl-phosphate transferase activity"/>
    <property type="evidence" value="ECO:0007669"/>
    <property type="project" value="RHEA"/>
</dbReference>
<dbReference type="PANTHER" id="PTHR22926:SF5">
    <property type="entry name" value="PHOSPHO-N-ACETYLMURAMOYL-PENTAPEPTIDE-TRANSFERASE HOMOLOG"/>
    <property type="match status" value="1"/>
</dbReference>
<dbReference type="STRING" id="574087.Acear_0743"/>
<dbReference type="GO" id="GO:0008963">
    <property type="term" value="F:phospho-N-acetylmuramoyl-pentapeptide-transferase activity"/>
    <property type="evidence" value="ECO:0007669"/>
    <property type="project" value="UniProtKB-UniRule"/>
</dbReference>
<dbReference type="NCBIfam" id="TIGR00445">
    <property type="entry name" value="mraY"/>
    <property type="match status" value="1"/>
</dbReference>
<feature type="transmembrane region" description="Helical" evidence="7">
    <location>
        <begin position="47"/>
        <end position="69"/>
    </location>
</feature>
<keyword evidence="7" id="KW-1003">Cell membrane</keyword>
<sequence length="320" mass="34649">MINLIYAAATAFIITLLIGPVMISLLRRLKFGQNIREVGPRRHFEKSGTPTMGGVIILVSTVVPVLLFTDITPKLFWALFVTLSYGCLGLLDDSIKIVADRSLGLRAMHKLLIQILIGGLLGYNVLYNLNISSELIIPYLGTVIDLGIYFIPFVILVVVGTSNAVNLTDGLDGLAAGVTIIVAITYTVINLKFGNYDLAIFTTSIVGACLGFAWFNSYPAQVFMGDTGSLALGGAIAVAAVLTQTELFLVIIGGVYVIEALSVMIQVIYFKLTGGKRIFKMSPLHHHFELKGWKETKVVIRFWIVAAILSLVGLLGLQGI</sequence>
<dbReference type="KEGG" id="aar:Acear_0743"/>
<dbReference type="GO" id="GO:0051301">
    <property type="term" value="P:cell division"/>
    <property type="evidence" value="ECO:0007669"/>
    <property type="project" value="UniProtKB-KW"/>
</dbReference>
<keyword evidence="11" id="KW-1185">Reference proteome</keyword>
<dbReference type="InterPro" id="IPR003524">
    <property type="entry name" value="PNAcMuramoyl-5peptid_Trfase"/>
</dbReference>
<keyword evidence="7" id="KW-0133">Cell shape</keyword>
<keyword evidence="7" id="KW-0961">Cell wall biogenesis/degradation</keyword>
<feature type="transmembrane region" description="Helical" evidence="7">
    <location>
        <begin position="171"/>
        <end position="189"/>
    </location>
</feature>
<keyword evidence="3 7" id="KW-0808">Transferase</keyword>
<feature type="transmembrane region" description="Helical" evidence="7">
    <location>
        <begin position="111"/>
        <end position="130"/>
    </location>
</feature>
<dbReference type="Pfam" id="PF10555">
    <property type="entry name" value="MraY_sig1"/>
    <property type="match status" value="1"/>
</dbReference>
<dbReference type="GO" id="GO:0046872">
    <property type="term" value="F:metal ion binding"/>
    <property type="evidence" value="ECO:0007669"/>
    <property type="project" value="UniProtKB-KW"/>
</dbReference>
<keyword evidence="7 9" id="KW-0479">Metal-binding</keyword>
<feature type="transmembrane region" description="Helical" evidence="7">
    <location>
        <begin position="136"/>
        <end position="159"/>
    </location>
</feature>
<evidence type="ECO:0000256" key="7">
    <source>
        <dbReference type="HAMAP-Rule" id="MF_00038"/>
    </source>
</evidence>
<keyword evidence="6 7" id="KW-0472">Membrane</keyword>
<dbReference type="RefSeq" id="WP_013277729.1">
    <property type="nucleotide sequence ID" value="NC_014378.1"/>
</dbReference>
<feature type="transmembrane region" description="Helical" evidence="7">
    <location>
        <begin position="195"/>
        <end position="215"/>
    </location>
</feature>
<dbReference type="GO" id="GO:0071555">
    <property type="term" value="P:cell wall organization"/>
    <property type="evidence" value="ECO:0007669"/>
    <property type="project" value="UniProtKB-KW"/>
</dbReference>
<keyword evidence="5 7" id="KW-1133">Transmembrane helix</keyword>
<dbReference type="EMBL" id="CP002105">
    <property type="protein sequence ID" value="ADL12283.1"/>
    <property type="molecule type" value="Genomic_DNA"/>
</dbReference>
<keyword evidence="7" id="KW-0132">Cell division</keyword>
<keyword evidence="7" id="KW-0573">Peptidoglycan synthesis</keyword>
<evidence type="ECO:0000256" key="1">
    <source>
        <dbReference type="ARBA" id="ARBA00004141"/>
    </source>
</evidence>
<feature type="transmembrane region" description="Helical" evidence="7">
    <location>
        <begin position="248"/>
        <end position="270"/>
    </location>
</feature>
<feature type="binding site" evidence="9">
    <location>
        <position position="166"/>
    </location>
    <ligand>
        <name>Mg(2+)</name>
        <dbReference type="ChEBI" id="CHEBI:18420"/>
    </ligand>
</feature>
<dbReference type="GO" id="GO:0005886">
    <property type="term" value="C:plasma membrane"/>
    <property type="evidence" value="ECO:0007669"/>
    <property type="project" value="UniProtKB-SubCell"/>
</dbReference>
<dbReference type="eggNOG" id="COG0472">
    <property type="taxonomic scope" value="Bacteria"/>
</dbReference>
<dbReference type="Proteomes" id="UP000001661">
    <property type="component" value="Chromosome"/>
</dbReference>
<dbReference type="UniPathway" id="UPA00219"/>
<accession>D9QVM4</accession>
<dbReference type="PROSITE" id="PS01347">
    <property type="entry name" value="MRAY_1"/>
    <property type="match status" value="1"/>
</dbReference>
<protein>
    <recommendedName>
        <fullName evidence="7 8">Phospho-N-acetylmuramoyl-pentapeptide-transferase</fullName>
        <ecNumber evidence="7 8">2.7.8.13</ecNumber>
    </recommendedName>
    <alternativeName>
        <fullName evidence="7">UDP-MurNAc-pentapeptide phosphotransferase</fullName>
    </alternativeName>
</protein>
<dbReference type="CDD" id="cd06852">
    <property type="entry name" value="GT_MraY"/>
    <property type="match status" value="1"/>
</dbReference>
<evidence type="ECO:0000313" key="10">
    <source>
        <dbReference type="EMBL" id="ADL12283.1"/>
    </source>
</evidence>
<dbReference type="InterPro" id="IPR018480">
    <property type="entry name" value="PNAcMuramoyl-5peptid_Trfase_CS"/>
</dbReference>
<evidence type="ECO:0000256" key="3">
    <source>
        <dbReference type="ARBA" id="ARBA00022679"/>
    </source>
</evidence>
<evidence type="ECO:0000256" key="4">
    <source>
        <dbReference type="ARBA" id="ARBA00022692"/>
    </source>
</evidence>
<feature type="transmembrane region" description="Helical" evidence="7">
    <location>
        <begin position="6"/>
        <end position="26"/>
    </location>
</feature>
<feature type="transmembrane region" description="Helical" evidence="7">
    <location>
        <begin position="298"/>
        <end position="317"/>
    </location>
</feature>
<dbReference type="GO" id="GO:0009252">
    <property type="term" value="P:peptidoglycan biosynthetic process"/>
    <property type="evidence" value="ECO:0007669"/>
    <property type="project" value="UniProtKB-UniRule"/>
</dbReference>
<dbReference type="AlphaFoldDB" id="D9QVM4"/>
<evidence type="ECO:0000256" key="9">
    <source>
        <dbReference type="PIRSR" id="PIRSR600715-1"/>
    </source>
</evidence>
<comment type="subcellular location">
    <subcellularLocation>
        <location evidence="7">Cell membrane</location>
        <topology evidence="7">Multi-pass membrane protein</topology>
    </subcellularLocation>
    <subcellularLocation>
        <location evidence="1">Membrane</location>
        <topology evidence="1">Multi-pass membrane protein</topology>
    </subcellularLocation>
</comment>
<keyword evidence="7 9" id="KW-0460">Magnesium</keyword>
<dbReference type="GO" id="GO:0008360">
    <property type="term" value="P:regulation of cell shape"/>
    <property type="evidence" value="ECO:0007669"/>
    <property type="project" value="UniProtKB-KW"/>
</dbReference>
<dbReference type="EC" id="2.7.8.13" evidence="7 8"/>
<keyword evidence="7" id="KW-0131">Cell cycle</keyword>
<name>D9QVM4_ACEAZ</name>
<dbReference type="PANTHER" id="PTHR22926">
    <property type="entry name" value="PHOSPHO-N-ACETYLMURAMOYL-PENTAPEPTIDE-TRANSFERASE"/>
    <property type="match status" value="1"/>
</dbReference>
<dbReference type="HOGENOM" id="CLU_023982_0_1_9"/>
<comment type="cofactor">
    <cofactor evidence="7 9">
        <name>Mg(2+)</name>
        <dbReference type="ChEBI" id="CHEBI:18420"/>
    </cofactor>
</comment>
<evidence type="ECO:0000313" key="11">
    <source>
        <dbReference type="Proteomes" id="UP000001661"/>
    </source>
</evidence>
<comment type="pathway">
    <text evidence="7">Cell wall biogenesis; peptidoglycan biosynthesis.</text>
</comment>
<evidence type="ECO:0000256" key="5">
    <source>
        <dbReference type="ARBA" id="ARBA00022989"/>
    </source>
</evidence>
<feature type="binding site" evidence="9">
    <location>
        <position position="226"/>
    </location>
    <ligand>
        <name>Mg(2+)</name>
        <dbReference type="ChEBI" id="CHEBI:18420"/>
    </ligand>
</feature>
<comment type="catalytic activity">
    <reaction evidence="7">
        <text>UDP-N-acetyl-alpha-D-muramoyl-L-alanyl-gamma-D-glutamyl-meso-2,6-diaminopimeloyl-D-alanyl-D-alanine + di-trans,octa-cis-undecaprenyl phosphate = di-trans,octa-cis-undecaprenyl diphospho-N-acetyl-alpha-D-muramoyl-L-alanyl-D-glutamyl-meso-2,6-diaminopimeloyl-D-alanyl-D-alanine + UMP</text>
        <dbReference type="Rhea" id="RHEA:28386"/>
        <dbReference type="ChEBI" id="CHEBI:57865"/>
        <dbReference type="ChEBI" id="CHEBI:60392"/>
        <dbReference type="ChEBI" id="CHEBI:61386"/>
        <dbReference type="ChEBI" id="CHEBI:61387"/>
        <dbReference type="EC" id="2.7.8.13"/>
    </reaction>
</comment>
<organism evidence="10 11">
    <name type="scientific">Acetohalobium arabaticum (strain ATCC 49924 / DSM 5501 / Z-7288)</name>
    <dbReference type="NCBI Taxonomy" id="574087"/>
    <lineage>
        <taxon>Bacteria</taxon>
        <taxon>Bacillati</taxon>
        <taxon>Bacillota</taxon>
        <taxon>Clostridia</taxon>
        <taxon>Halanaerobiales</taxon>
        <taxon>Halobacteroidaceae</taxon>
        <taxon>Acetohalobium</taxon>
    </lineage>
</organism>
<keyword evidence="4 7" id="KW-0812">Transmembrane</keyword>
<dbReference type="InterPro" id="IPR000715">
    <property type="entry name" value="Glycosyl_transferase_4"/>
</dbReference>